<keyword evidence="2" id="KW-1185">Reference proteome</keyword>
<evidence type="ECO:0000313" key="2">
    <source>
        <dbReference type="Proteomes" id="UP000009081"/>
    </source>
</evidence>
<dbReference type="HOGENOM" id="CLU_1303691_0_0_5"/>
<dbReference type="KEGG" id="mea:Mex_2p0490"/>
<organism evidence="1 2">
    <name type="scientific">Methylorubrum extorquens (strain ATCC 14718 / DSM 1338 / JCM 2805 / NCIMB 9133 / AM1)</name>
    <name type="common">Methylobacterium extorquens</name>
    <dbReference type="NCBI Taxonomy" id="272630"/>
    <lineage>
        <taxon>Bacteria</taxon>
        <taxon>Pseudomonadati</taxon>
        <taxon>Pseudomonadota</taxon>
        <taxon>Alphaproteobacteria</taxon>
        <taxon>Hyphomicrobiales</taxon>
        <taxon>Methylobacteriaceae</taxon>
        <taxon>Methylorubrum</taxon>
    </lineage>
</organism>
<name>C5B4F6_METEA</name>
<protein>
    <submittedName>
        <fullName evidence="1">Uncharacterized protein</fullName>
    </submittedName>
</protein>
<geneLocation type="plasmid" evidence="1 2">
    <name>megaplasmid</name>
</geneLocation>
<keyword evidence="1" id="KW-0614">Plasmid</keyword>
<sequence>MDELNNGSFTAQRMSGPEYLKRVNELLSGRYGVSYSADELWRDIHGCQPGSEMAKLKKALQDGEPPEKFVRTLADVSGFRPIDQMAGASYEVARKFNQMKAGLIGFADQERFNGDASWAIGLDGTVYKQGPEGVAKMEPRQTDRGWDYMVSEAPQGLLENTGAGALLDLVADFQPVTSGRDIGDAWDNFLADRPSYAPAEPQEEDGYRPQI</sequence>
<dbReference type="AlphaFoldDB" id="C5B4F6"/>
<accession>C5B4F6</accession>
<reference evidence="1 2" key="1">
    <citation type="journal article" date="2009" name="PLoS ONE">
        <title>Methylobacterium genome sequences: a reference blueprint to investigate microbial metabolism of C1 compounds from natural and industrial sources.</title>
        <authorList>
            <person name="Vuilleumier S."/>
            <person name="Chistoserdova L."/>
            <person name="Lee M.-C."/>
            <person name="Bringel F."/>
            <person name="Lajus A."/>
            <person name="Zhou Y."/>
            <person name="Gourion B."/>
            <person name="Barbe V."/>
            <person name="Chang J."/>
            <person name="Cruveiller S."/>
            <person name="Dossat C."/>
            <person name="Gillett W."/>
            <person name="Gruffaz C."/>
            <person name="Haugen E."/>
            <person name="Hourcade E."/>
            <person name="Levy R."/>
            <person name="Mangenot S."/>
            <person name="Muller E."/>
            <person name="Nadalig T."/>
            <person name="Pagni M."/>
            <person name="Penny C."/>
            <person name="Peyraud R."/>
            <person name="Robinson D.G."/>
            <person name="Roche D."/>
            <person name="Rouy Z."/>
            <person name="Saenampechek C."/>
            <person name="Salvignol G."/>
            <person name="Vallenet D."/>
            <person name="Wu Z."/>
            <person name="Marx C.J."/>
            <person name="Vorholt J.A."/>
            <person name="Olson M.V."/>
            <person name="Kaul R."/>
            <person name="Weissenbach J."/>
            <person name="Medigue C."/>
            <person name="Lidstrom M.E."/>
        </authorList>
    </citation>
    <scope>NUCLEOTIDE SEQUENCE [LARGE SCALE GENOMIC DNA]</scope>
    <source>
        <strain evidence="2">ATCC 14718 / DSM 1338 / JCM 2805 / NCIMB 9133 / AM1</strain>
    </source>
</reference>
<dbReference type="RefSeq" id="WP_012753807.1">
    <property type="nucleotide sequence ID" value="NC_012811.1"/>
</dbReference>
<evidence type="ECO:0000313" key="1">
    <source>
        <dbReference type="EMBL" id="ACS43338.1"/>
    </source>
</evidence>
<gene>
    <name evidence="1" type="ordered locus">MexAM1_META2p0490</name>
</gene>
<proteinExistence type="predicted"/>
<dbReference type="Proteomes" id="UP000009081">
    <property type="component" value="Plasmid megaplasmid"/>
</dbReference>
<dbReference type="EMBL" id="CP001511">
    <property type="protein sequence ID" value="ACS43338.1"/>
    <property type="molecule type" value="Genomic_DNA"/>
</dbReference>